<keyword evidence="1 2" id="KW-0238">DNA-binding</keyword>
<evidence type="ECO:0000259" key="4">
    <source>
        <dbReference type="PROSITE" id="PS50977"/>
    </source>
</evidence>
<feature type="DNA-binding region" description="H-T-H motif" evidence="2">
    <location>
        <begin position="54"/>
        <end position="73"/>
    </location>
</feature>
<dbReference type="InterPro" id="IPR009057">
    <property type="entry name" value="Homeodomain-like_sf"/>
</dbReference>
<organism evidence="5 6">
    <name type="scientific">Subtercola frigoramans</name>
    <dbReference type="NCBI Taxonomy" id="120298"/>
    <lineage>
        <taxon>Bacteria</taxon>
        <taxon>Bacillati</taxon>
        <taxon>Actinomycetota</taxon>
        <taxon>Actinomycetes</taxon>
        <taxon>Micrococcales</taxon>
        <taxon>Microbacteriaceae</taxon>
        <taxon>Subtercola</taxon>
    </lineage>
</organism>
<dbReference type="SUPFAM" id="SSF46689">
    <property type="entry name" value="Homeodomain-like"/>
    <property type="match status" value="1"/>
</dbReference>
<dbReference type="Gene3D" id="1.10.357.10">
    <property type="entry name" value="Tetracycline Repressor, domain 2"/>
    <property type="match status" value="1"/>
</dbReference>
<comment type="caution">
    <text evidence="5">The sequence shown here is derived from an EMBL/GenBank/DDBJ whole genome shotgun (WGS) entry which is preliminary data.</text>
</comment>
<protein>
    <submittedName>
        <fullName evidence="5">AcrR family transcriptional regulator</fullName>
    </submittedName>
</protein>
<dbReference type="EMBL" id="JAFBBU010000001">
    <property type="protein sequence ID" value="MBM7470425.1"/>
    <property type="molecule type" value="Genomic_DNA"/>
</dbReference>
<feature type="domain" description="HTH tetR-type" evidence="4">
    <location>
        <begin position="31"/>
        <end position="91"/>
    </location>
</feature>
<proteinExistence type="predicted"/>
<evidence type="ECO:0000313" key="5">
    <source>
        <dbReference type="EMBL" id="MBM7470425.1"/>
    </source>
</evidence>
<dbReference type="InterPro" id="IPR050109">
    <property type="entry name" value="HTH-type_TetR-like_transc_reg"/>
</dbReference>
<keyword evidence="6" id="KW-1185">Reference proteome</keyword>
<evidence type="ECO:0000256" key="1">
    <source>
        <dbReference type="ARBA" id="ARBA00023125"/>
    </source>
</evidence>
<name>A0ABS2L023_9MICO</name>
<dbReference type="Pfam" id="PF00440">
    <property type="entry name" value="TetR_N"/>
    <property type="match status" value="1"/>
</dbReference>
<accession>A0ABS2L023</accession>
<dbReference type="PANTHER" id="PTHR30055:SF209">
    <property type="entry name" value="POSSIBLE TRANSCRIPTIONAL REGULATORY PROTEIN (PROBABLY TETR-FAMILY)"/>
    <property type="match status" value="1"/>
</dbReference>
<dbReference type="PROSITE" id="PS50977">
    <property type="entry name" value="HTH_TETR_2"/>
    <property type="match status" value="1"/>
</dbReference>
<gene>
    <name evidence="5" type="ORF">JOE66_000059</name>
</gene>
<evidence type="ECO:0000313" key="6">
    <source>
        <dbReference type="Proteomes" id="UP000776164"/>
    </source>
</evidence>
<feature type="region of interest" description="Disordered" evidence="3">
    <location>
        <begin position="1"/>
        <end position="27"/>
    </location>
</feature>
<dbReference type="InterPro" id="IPR001647">
    <property type="entry name" value="HTH_TetR"/>
</dbReference>
<reference evidence="5 6" key="1">
    <citation type="submission" date="2021-01" db="EMBL/GenBank/DDBJ databases">
        <title>Sequencing the genomes of 1000 actinobacteria strains.</title>
        <authorList>
            <person name="Klenk H.-P."/>
        </authorList>
    </citation>
    <scope>NUCLEOTIDE SEQUENCE [LARGE SCALE GENOMIC DNA]</scope>
    <source>
        <strain evidence="5 6">DSM 13057</strain>
    </source>
</reference>
<dbReference type="Proteomes" id="UP000776164">
    <property type="component" value="Unassembled WGS sequence"/>
</dbReference>
<evidence type="ECO:0000256" key="3">
    <source>
        <dbReference type="SAM" id="MobiDB-lite"/>
    </source>
</evidence>
<dbReference type="PANTHER" id="PTHR30055">
    <property type="entry name" value="HTH-TYPE TRANSCRIPTIONAL REGULATOR RUTR"/>
    <property type="match status" value="1"/>
</dbReference>
<sequence>MDARDNLLASESPPPGPVAASRVPRERADAQRNRAQLLEVARRIVDSEGVDALTMDRLAREAHLGKGTIFRRFGSRSGLLLQLLNEIETEFQRGFLAGPPPLGPGAEPIIRLVAFGRQRLELLSLQGDLLRAAEERPDDRYSSPARGAGLMHVSMLLRQAGFDGDVPVFALNLISMLDATLVLYENRTQNIEMTRLADGWEQLVLCITAACASPARADED</sequence>
<dbReference type="RefSeq" id="WP_205106187.1">
    <property type="nucleotide sequence ID" value="NZ_BAAAHT010000001.1"/>
</dbReference>
<evidence type="ECO:0000256" key="2">
    <source>
        <dbReference type="PROSITE-ProRule" id="PRU00335"/>
    </source>
</evidence>